<dbReference type="KEGG" id="eio:H9L01_04215"/>
<keyword evidence="2" id="KW-0645">Protease</keyword>
<evidence type="ECO:0000256" key="2">
    <source>
        <dbReference type="ARBA" id="ARBA00022670"/>
    </source>
</evidence>
<dbReference type="InterPro" id="IPR029062">
    <property type="entry name" value="Class_I_gatase-like"/>
</dbReference>
<name>A0A7G9S141_9FIRM</name>
<dbReference type="GO" id="GO:0008236">
    <property type="term" value="F:serine-type peptidase activity"/>
    <property type="evidence" value="ECO:0007669"/>
    <property type="project" value="UniProtKB-KW"/>
</dbReference>
<evidence type="ECO:0000313" key="5">
    <source>
        <dbReference type="EMBL" id="QNN61566.1"/>
    </source>
</evidence>
<keyword evidence="5" id="KW-0808">Transferase</keyword>
<dbReference type="AlphaFoldDB" id="A0A7G9S141"/>
<accession>A0A7G9S141</accession>
<keyword evidence="5" id="KW-0315">Glutamine amidotransferase</keyword>
<dbReference type="RefSeq" id="WP_187534765.1">
    <property type="nucleotide sequence ID" value="NZ_CBCSHU010000003.1"/>
</dbReference>
<evidence type="ECO:0000256" key="4">
    <source>
        <dbReference type="ARBA" id="ARBA00022825"/>
    </source>
</evidence>
<dbReference type="GO" id="GO:0016740">
    <property type="term" value="F:transferase activity"/>
    <property type="evidence" value="ECO:0007669"/>
    <property type="project" value="UniProtKB-KW"/>
</dbReference>
<evidence type="ECO:0000256" key="3">
    <source>
        <dbReference type="ARBA" id="ARBA00022801"/>
    </source>
</evidence>
<dbReference type="InterPro" id="IPR005320">
    <property type="entry name" value="Peptidase_S51"/>
</dbReference>
<protein>
    <submittedName>
        <fullName evidence="5">Type 1 glutamine amidotransferase-like domain-containing protein</fullName>
    </submittedName>
</protein>
<dbReference type="GO" id="GO:0006508">
    <property type="term" value="P:proteolysis"/>
    <property type="evidence" value="ECO:0007669"/>
    <property type="project" value="UniProtKB-KW"/>
</dbReference>
<dbReference type="Pfam" id="PF03575">
    <property type="entry name" value="Peptidase_S51"/>
    <property type="match status" value="1"/>
</dbReference>
<sequence>MGTIITIGGGQEPFSRTPHISKKIIELSQKQNPKVLFIGTATRDSKDYIDNFTDFFTLLGANVDCLELVSSNPTREAVKESIMNHDIIYVGGGDTRFMIKHWKQFNLKEVLIEAYHKGIILCGVSAGSICWYQWGNSDSESFGESNEWSFIQTPGLGFINLAHCPHYDDPGRDSFDGMMNGEESLDGVALENGTALLVQDGKGQIIKDDDNKKGYYFKQTEKGILKLEIEDDTIIEILLNI</sequence>
<evidence type="ECO:0000313" key="6">
    <source>
        <dbReference type="Proteomes" id="UP000515928"/>
    </source>
</evidence>
<dbReference type="PANTHER" id="PTHR20842:SF0">
    <property type="entry name" value="ALPHA-ASPARTYL DIPEPTIDASE"/>
    <property type="match status" value="1"/>
</dbReference>
<keyword evidence="4" id="KW-0720">Serine protease</keyword>
<dbReference type="PANTHER" id="PTHR20842">
    <property type="entry name" value="PROTEASE S51 ALPHA-ASPARTYL DIPEPTIDASE"/>
    <property type="match status" value="1"/>
</dbReference>
<gene>
    <name evidence="5" type="ORF">H9L01_04215</name>
</gene>
<dbReference type="CDD" id="cd03129">
    <property type="entry name" value="GAT1_Peptidase_E_like"/>
    <property type="match status" value="1"/>
</dbReference>
<keyword evidence="6" id="KW-1185">Reference proteome</keyword>
<proteinExistence type="inferred from homology"/>
<dbReference type="SUPFAM" id="SSF52317">
    <property type="entry name" value="Class I glutamine amidotransferase-like"/>
    <property type="match status" value="1"/>
</dbReference>
<organism evidence="5 6">
    <name type="scientific">Erysipelothrix inopinata</name>
    <dbReference type="NCBI Taxonomy" id="225084"/>
    <lineage>
        <taxon>Bacteria</taxon>
        <taxon>Bacillati</taxon>
        <taxon>Bacillota</taxon>
        <taxon>Erysipelotrichia</taxon>
        <taxon>Erysipelotrichales</taxon>
        <taxon>Erysipelotrichaceae</taxon>
        <taxon>Erysipelothrix</taxon>
    </lineage>
</organism>
<comment type="similarity">
    <text evidence="1">Belongs to the peptidase S51 family.</text>
</comment>
<keyword evidence="3" id="KW-0378">Hydrolase</keyword>
<dbReference type="EMBL" id="CP060715">
    <property type="protein sequence ID" value="QNN61566.1"/>
    <property type="molecule type" value="Genomic_DNA"/>
</dbReference>
<reference evidence="5 6" key="1">
    <citation type="submission" date="2020-08" db="EMBL/GenBank/DDBJ databases">
        <title>Genome sequence of Erysipelothrix inopinata DSM 15511T.</title>
        <authorList>
            <person name="Hyun D.-W."/>
            <person name="Bae J.-W."/>
        </authorList>
    </citation>
    <scope>NUCLEOTIDE SEQUENCE [LARGE SCALE GENOMIC DNA]</scope>
    <source>
        <strain evidence="5 6">DSM 15511</strain>
    </source>
</reference>
<evidence type="ECO:0000256" key="1">
    <source>
        <dbReference type="ARBA" id="ARBA00006534"/>
    </source>
</evidence>
<dbReference type="Gene3D" id="3.40.50.880">
    <property type="match status" value="1"/>
</dbReference>
<dbReference type="Proteomes" id="UP000515928">
    <property type="component" value="Chromosome"/>
</dbReference>